<dbReference type="EMBL" id="JATAAI010000016">
    <property type="protein sequence ID" value="KAK1740330.1"/>
    <property type="molecule type" value="Genomic_DNA"/>
</dbReference>
<evidence type="ECO:0008006" key="4">
    <source>
        <dbReference type="Google" id="ProtNLM"/>
    </source>
</evidence>
<keyword evidence="1" id="KW-0732">Signal</keyword>
<feature type="signal peptide" evidence="1">
    <location>
        <begin position="1"/>
        <end position="19"/>
    </location>
</feature>
<evidence type="ECO:0000313" key="2">
    <source>
        <dbReference type="EMBL" id="KAK1740330.1"/>
    </source>
</evidence>
<evidence type="ECO:0000313" key="3">
    <source>
        <dbReference type="Proteomes" id="UP001224775"/>
    </source>
</evidence>
<reference evidence="2" key="1">
    <citation type="submission" date="2023-06" db="EMBL/GenBank/DDBJ databases">
        <title>Survivors Of The Sea: Transcriptome response of Skeletonema marinoi to long-term dormancy.</title>
        <authorList>
            <person name="Pinder M.I.M."/>
            <person name="Kourtchenko O."/>
            <person name="Robertson E.K."/>
            <person name="Larsson T."/>
            <person name="Maumus F."/>
            <person name="Osuna-Cruz C.M."/>
            <person name="Vancaester E."/>
            <person name="Stenow R."/>
            <person name="Vandepoele K."/>
            <person name="Ploug H."/>
            <person name="Bruchert V."/>
            <person name="Godhe A."/>
            <person name="Topel M."/>
        </authorList>
    </citation>
    <scope>NUCLEOTIDE SEQUENCE</scope>
    <source>
        <strain evidence="2">R05AC</strain>
    </source>
</reference>
<dbReference type="InterPro" id="IPR044213">
    <property type="entry name" value="At2g44920-like"/>
</dbReference>
<dbReference type="Gene3D" id="2.160.20.80">
    <property type="entry name" value="E3 ubiquitin-protein ligase SopA"/>
    <property type="match status" value="1"/>
</dbReference>
<evidence type="ECO:0000256" key="1">
    <source>
        <dbReference type="SAM" id="SignalP"/>
    </source>
</evidence>
<dbReference type="SUPFAM" id="SSF141571">
    <property type="entry name" value="Pentapeptide repeat-like"/>
    <property type="match status" value="1"/>
</dbReference>
<dbReference type="InterPro" id="IPR001646">
    <property type="entry name" value="5peptide_repeat"/>
</dbReference>
<name>A0AAD8Y851_9STRA</name>
<sequence length="222" mass="23183">MMKSASLVLIALSIPASHAFQASRAGISIQKVHSSTPTSISLFPTTENDIKSTSDASSPLSSITAAAAAAALFLATAIPANAVSGGGLDYAGLDISNQDYSNGNYKGKDFTQVLAKATTFANSNLQGCRFYKAYLVNTNFENADVRGVSFEDTSMDNANLKNIVAGGAYFGQSLLDVATLEGGDFTDAQIPTKTLLQVCDREDVKGTNPVTGADTRDSLMCL</sequence>
<feature type="chain" id="PRO_5041963759" description="Pentapeptide repeat-containing protein" evidence="1">
    <location>
        <begin position="20"/>
        <end position="222"/>
    </location>
</feature>
<dbReference type="Proteomes" id="UP001224775">
    <property type="component" value="Unassembled WGS sequence"/>
</dbReference>
<comment type="caution">
    <text evidence="2">The sequence shown here is derived from an EMBL/GenBank/DDBJ whole genome shotgun (WGS) entry which is preliminary data.</text>
</comment>
<protein>
    <recommendedName>
        <fullName evidence="4">Pentapeptide repeat-containing protein</fullName>
    </recommendedName>
</protein>
<proteinExistence type="predicted"/>
<dbReference type="PANTHER" id="PTHR47200:SF2">
    <property type="entry name" value="THYLAKOID LUMENAL 15 KDA PROTEIN 1, CHLOROPLASTIC"/>
    <property type="match status" value="1"/>
</dbReference>
<keyword evidence="3" id="KW-1185">Reference proteome</keyword>
<dbReference type="AlphaFoldDB" id="A0AAD8Y851"/>
<accession>A0AAD8Y851</accession>
<dbReference type="Pfam" id="PF00805">
    <property type="entry name" value="Pentapeptide"/>
    <property type="match status" value="1"/>
</dbReference>
<gene>
    <name evidence="2" type="ORF">QTG54_009280</name>
</gene>
<organism evidence="2 3">
    <name type="scientific">Skeletonema marinoi</name>
    <dbReference type="NCBI Taxonomy" id="267567"/>
    <lineage>
        <taxon>Eukaryota</taxon>
        <taxon>Sar</taxon>
        <taxon>Stramenopiles</taxon>
        <taxon>Ochrophyta</taxon>
        <taxon>Bacillariophyta</taxon>
        <taxon>Coscinodiscophyceae</taxon>
        <taxon>Thalassiosirophycidae</taxon>
        <taxon>Thalassiosirales</taxon>
        <taxon>Skeletonemataceae</taxon>
        <taxon>Skeletonema</taxon>
        <taxon>Skeletonema marinoi-dohrnii complex</taxon>
    </lineage>
</organism>
<dbReference type="PANTHER" id="PTHR47200">
    <property type="entry name" value="THYLAKOID LUMENAL 15 KDA PROTEIN 1, CHLOROPLASTIC"/>
    <property type="match status" value="1"/>
</dbReference>